<sequence length="129" mass="13593">MDLPEITITDQDLAVLRRVVREAVADGRYAAASRLGNELHRARIVPAGTAPAGCLALNRAGRYLEERSGAVRDVVLVSGRGRSSSGLVSVLSRVGTALIGLSEGQAMGWPDPRGKPRVIRLLKVEPGAG</sequence>
<organism evidence="2 3">
    <name type="scientific">Bosea minatitlanensis</name>
    <dbReference type="NCBI Taxonomy" id="128782"/>
    <lineage>
        <taxon>Bacteria</taxon>
        <taxon>Pseudomonadati</taxon>
        <taxon>Pseudomonadota</taxon>
        <taxon>Alphaproteobacteria</taxon>
        <taxon>Hyphomicrobiales</taxon>
        <taxon>Boseaceae</taxon>
        <taxon>Bosea</taxon>
    </lineage>
</organism>
<reference evidence="3" key="1">
    <citation type="journal article" date="2019" name="Int. J. Syst. Evol. Microbiol.">
        <title>The Global Catalogue of Microorganisms (GCM) 10K type strain sequencing project: providing services to taxonomists for standard genome sequencing and annotation.</title>
        <authorList>
            <consortium name="The Broad Institute Genomics Platform"/>
            <consortium name="The Broad Institute Genome Sequencing Center for Infectious Disease"/>
            <person name="Wu L."/>
            <person name="Ma J."/>
        </authorList>
    </citation>
    <scope>NUCLEOTIDE SEQUENCE [LARGE SCALE GENOMIC DNA]</scope>
    <source>
        <strain evidence="3">CGMCC 1.15643</strain>
    </source>
</reference>
<accession>A0ABW0F817</accession>
<gene>
    <name evidence="2" type="ORF">ACFPK2_19255</name>
</gene>
<dbReference type="RefSeq" id="WP_158445291.1">
    <property type="nucleotide sequence ID" value="NZ_JAOAOS010000008.1"/>
</dbReference>
<dbReference type="Proteomes" id="UP001595976">
    <property type="component" value="Unassembled WGS sequence"/>
</dbReference>
<dbReference type="GO" id="GO:0003746">
    <property type="term" value="F:translation elongation factor activity"/>
    <property type="evidence" value="ECO:0007669"/>
    <property type="project" value="UniProtKB-KW"/>
</dbReference>
<evidence type="ECO:0000259" key="1">
    <source>
        <dbReference type="Pfam" id="PF14760"/>
    </source>
</evidence>
<dbReference type="InterPro" id="IPR029462">
    <property type="entry name" value="Rnk_N"/>
</dbReference>
<keyword evidence="3" id="KW-1185">Reference proteome</keyword>
<proteinExistence type="predicted"/>
<dbReference type="SUPFAM" id="SSF54534">
    <property type="entry name" value="FKBP-like"/>
    <property type="match status" value="1"/>
</dbReference>
<dbReference type="Pfam" id="PF14760">
    <property type="entry name" value="Rnk_N"/>
    <property type="match status" value="1"/>
</dbReference>
<dbReference type="Gene3D" id="3.10.50.30">
    <property type="entry name" value="Transcription elongation factor, GreA/GreB, C-terminal domain"/>
    <property type="match status" value="1"/>
</dbReference>
<evidence type="ECO:0000313" key="2">
    <source>
        <dbReference type="EMBL" id="MFC5295134.1"/>
    </source>
</evidence>
<dbReference type="EMBL" id="JBHSLI010000008">
    <property type="protein sequence ID" value="MFC5295134.1"/>
    <property type="molecule type" value="Genomic_DNA"/>
</dbReference>
<evidence type="ECO:0000313" key="3">
    <source>
        <dbReference type="Proteomes" id="UP001595976"/>
    </source>
</evidence>
<keyword evidence="2" id="KW-0251">Elongation factor</keyword>
<comment type="caution">
    <text evidence="2">The sequence shown here is derived from an EMBL/GenBank/DDBJ whole genome shotgun (WGS) entry which is preliminary data.</text>
</comment>
<keyword evidence="2" id="KW-0648">Protein biosynthesis</keyword>
<feature type="domain" description="Regulator of nucleoside diphosphate kinase N-terminal" evidence="1">
    <location>
        <begin position="4"/>
        <end position="45"/>
    </location>
</feature>
<name>A0ABW0F817_9HYPH</name>
<protein>
    <submittedName>
        <fullName evidence="2">GreA/GreB family elongation factor</fullName>
    </submittedName>
</protein>
<dbReference type="InterPro" id="IPR036953">
    <property type="entry name" value="GreA/GreB_C_sf"/>
</dbReference>